<dbReference type="GO" id="GO:0003964">
    <property type="term" value="F:RNA-directed DNA polymerase activity"/>
    <property type="evidence" value="ECO:0007669"/>
    <property type="project" value="UniProtKB-KW"/>
</dbReference>
<dbReference type="SUPFAM" id="SSF56672">
    <property type="entry name" value="DNA/RNA polymerases"/>
    <property type="match status" value="1"/>
</dbReference>
<keyword evidence="2" id="KW-0548">Nucleotidyltransferase</keyword>
<feature type="domain" description="Reverse transcriptase" evidence="1">
    <location>
        <begin position="1"/>
        <end position="208"/>
    </location>
</feature>
<protein>
    <submittedName>
        <fullName evidence="2">RNA-directed DNA polymerase from mobile element jockey</fullName>
    </submittedName>
</protein>
<dbReference type="EMBL" id="BGPR01018406">
    <property type="protein sequence ID" value="GBN79079.1"/>
    <property type="molecule type" value="Genomic_DNA"/>
</dbReference>
<dbReference type="Pfam" id="PF00078">
    <property type="entry name" value="RVT_1"/>
    <property type="match status" value="2"/>
</dbReference>
<keyword evidence="2" id="KW-0695">RNA-directed DNA polymerase</keyword>
<dbReference type="InterPro" id="IPR000477">
    <property type="entry name" value="RT_dom"/>
</dbReference>
<evidence type="ECO:0000259" key="1">
    <source>
        <dbReference type="PROSITE" id="PS50878"/>
    </source>
</evidence>
<organism evidence="2 3">
    <name type="scientific">Araneus ventricosus</name>
    <name type="common">Orbweaver spider</name>
    <name type="synonym">Epeira ventricosa</name>
    <dbReference type="NCBI Taxonomy" id="182803"/>
    <lineage>
        <taxon>Eukaryota</taxon>
        <taxon>Metazoa</taxon>
        <taxon>Ecdysozoa</taxon>
        <taxon>Arthropoda</taxon>
        <taxon>Chelicerata</taxon>
        <taxon>Arachnida</taxon>
        <taxon>Araneae</taxon>
        <taxon>Araneomorphae</taxon>
        <taxon>Entelegynae</taxon>
        <taxon>Araneoidea</taxon>
        <taxon>Araneidae</taxon>
        <taxon>Araneus</taxon>
    </lineage>
</organism>
<evidence type="ECO:0000313" key="2">
    <source>
        <dbReference type="EMBL" id="GBN79079.1"/>
    </source>
</evidence>
<keyword evidence="3" id="KW-1185">Reference proteome</keyword>
<dbReference type="AlphaFoldDB" id="A0A4Y2RUZ2"/>
<keyword evidence="2" id="KW-0808">Transferase</keyword>
<comment type="caution">
    <text evidence="2">The sequence shown here is derived from an EMBL/GenBank/DDBJ whole genome shotgun (WGS) entry which is preliminary data.</text>
</comment>
<reference evidence="2 3" key="1">
    <citation type="journal article" date="2019" name="Sci. Rep.">
        <title>Orb-weaving spider Araneus ventricosus genome elucidates the spidroin gene catalogue.</title>
        <authorList>
            <person name="Kono N."/>
            <person name="Nakamura H."/>
            <person name="Ohtoshi R."/>
            <person name="Moran D.A.P."/>
            <person name="Shinohara A."/>
            <person name="Yoshida Y."/>
            <person name="Fujiwara M."/>
            <person name="Mori M."/>
            <person name="Tomita M."/>
            <person name="Arakawa K."/>
        </authorList>
    </citation>
    <scope>NUCLEOTIDE SEQUENCE [LARGE SCALE GENOMIC DNA]</scope>
</reference>
<gene>
    <name evidence="2" type="primary">pol_682</name>
    <name evidence="2" type="ORF">AVEN_102781_1</name>
</gene>
<dbReference type="Proteomes" id="UP000499080">
    <property type="component" value="Unassembled WGS sequence"/>
</dbReference>
<dbReference type="InterPro" id="IPR043502">
    <property type="entry name" value="DNA/RNA_pol_sf"/>
</dbReference>
<sequence length="591" mass="68912">MRILHKQAVNEAGVPANQSLAVEWWAVQWSSAFQDESQVVVFMDIAKAFDKVRTEDLIHKLIAYKFPQYIIEIIQSYLTNKHFTVLVNNSDSTPRKLQAGVPQGGILALIIFVLYMNDIPQVRNIMISLYADDTAILSQGKTPDKAIVPFQNYLKNLEAWLVRWKIKLNVDKTEAILFNKNNDDRPKVKVYGTPIEWKKEVIYLGVVLDKQLNFRAHTSLIKEKYNKAFRSQYSLICRNSSLNLSNKALIYLAYLRPILTYASPIWACTARSNLRSIQVLENKTLRMIANARWYHRNIDIRNALNVLSLQQFFQKLAKIFYRKLPDINNPEITKIPVYDHNDKQNHFPVNNHITNCFFADDTAILAQGSTTKFVIRTLQRGLTEIEKWCTLWRVAINTDKTRSVMFRKGHPRNNLQSLTFFEEELSWDKEVKYLGLILDSKLTFHSHIKYNTDKFWAKVHVIIPLIGRKSPLSLNNKVLLFKQILRPILTYASQIWGLAAKTHLKKVQIMQNKILRIMTNAPWYIRNDVIHKDLKLESTENHIQVLSRKFFQQITRNTNPTILEQLNFTNNNGKYPFPYATTKWTLPLKPP</sequence>
<evidence type="ECO:0000313" key="3">
    <source>
        <dbReference type="Proteomes" id="UP000499080"/>
    </source>
</evidence>
<dbReference type="PROSITE" id="PS50878">
    <property type="entry name" value="RT_POL"/>
    <property type="match status" value="1"/>
</dbReference>
<dbReference type="PANTHER" id="PTHR33332">
    <property type="entry name" value="REVERSE TRANSCRIPTASE DOMAIN-CONTAINING PROTEIN"/>
    <property type="match status" value="1"/>
</dbReference>
<accession>A0A4Y2RUZ2</accession>
<proteinExistence type="predicted"/>
<name>A0A4Y2RUZ2_ARAVE</name>